<evidence type="ECO:0000313" key="3">
    <source>
        <dbReference type="Proteomes" id="UP001228581"/>
    </source>
</evidence>
<name>A0ABT7CWV8_9BACT</name>
<keyword evidence="3" id="KW-1185">Reference proteome</keyword>
<feature type="domain" description="Transposase IS4-like" evidence="1">
    <location>
        <begin position="2"/>
        <end position="143"/>
    </location>
</feature>
<sequence>MTADREFIGDVWWQFLIENKIPFFIRIRENMKVHLAAKGEVRAFWLFNNLPLNTGYHYPKIVQIKGNWVYLSGMRFVNEKGIVQHLIVASYEQQAQALEFYKQRWQIETMFKAFKTAGFQLESTHLTDYGRLNKLLMLTALSFVWAYRVGIYQHQHGKPLKIKKHGRLEKSFFAYGLELLAQALLNDFDKLFTKLIAPFLSCT</sequence>
<dbReference type="Proteomes" id="UP001228581">
    <property type="component" value="Unassembled WGS sequence"/>
</dbReference>
<evidence type="ECO:0000259" key="1">
    <source>
        <dbReference type="Pfam" id="PF01609"/>
    </source>
</evidence>
<gene>
    <name evidence="2" type="ORF">QNI19_35295</name>
</gene>
<organism evidence="2 3">
    <name type="scientific">Xanthocytophaga flava</name>
    <dbReference type="NCBI Taxonomy" id="3048013"/>
    <lineage>
        <taxon>Bacteria</taxon>
        <taxon>Pseudomonadati</taxon>
        <taxon>Bacteroidota</taxon>
        <taxon>Cytophagia</taxon>
        <taxon>Cytophagales</taxon>
        <taxon>Rhodocytophagaceae</taxon>
        <taxon>Xanthocytophaga</taxon>
    </lineage>
</organism>
<dbReference type="EMBL" id="JASJOT010000043">
    <property type="protein sequence ID" value="MDJ1498255.1"/>
    <property type="molecule type" value="Genomic_DNA"/>
</dbReference>
<dbReference type="InterPro" id="IPR002559">
    <property type="entry name" value="Transposase_11"/>
</dbReference>
<protein>
    <submittedName>
        <fullName evidence="2">Transposase</fullName>
    </submittedName>
</protein>
<dbReference type="SUPFAM" id="SSF53098">
    <property type="entry name" value="Ribonuclease H-like"/>
    <property type="match status" value="1"/>
</dbReference>
<evidence type="ECO:0000313" key="2">
    <source>
        <dbReference type="EMBL" id="MDJ1498255.1"/>
    </source>
</evidence>
<dbReference type="Pfam" id="PF01609">
    <property type="entry name" value="DDE_Tnp_1"/>
    <property type="match status" value="1"/>
</dbReference>
<dbReference type="InterPro" id="IPR012337">
    <property type="entry name" value="RNaseH-like_sf"/>
</dbReference>
<comment type="caution">
    <text evidence="2">The sequence shown here is derived from an EMBL/GenBank/DDBJ whole genome shotgun (WGS) entry which is preliminary data.</text>
</comment>
<proteinExistence type="predicted"/>
<reference evidence="2 3" key="1">
    <citation type="submission" date="2023-05" db="EMBL/GenBank/DDBJ databases">
        <authorList>
            <person name="Zhang X."/>
        </authorList>
    </citation>
    <scope>NUCLEOTIDE SEQUENCE [LARGE SCALE GENOMIC DNA]</scope>
    <source>
        <strain evidence="2 3">DM2B3-1</strain>
    </source>
</reference>
<accession>A0ABT7CWV8</accession>
<dbReference type="Gene3D" id="3.90.350.10">
    <property type="entry name" value="Transposase Inhibitor Protein From Tn5, Chain A, domain 1"/>
    <property type="match status" value="1"/>
</dbReference>